<comment type="caution">
    <text evidence="8">The sequence shown here is derived from an EMBL/GenBank/DDBJ whole genome shotgun (WGS) entry which is preliminary data.</text>
</comment>
<organism evidence="8 9">
    <name type="scientific">Humicola insolens</name>
    <name type="common">Soft-rot fungus</name>
    <dbReference type="NCBI Taxonomy" id="85995"/>
    <lineage>
        <taxon>Eukaryota</taxon>
        <taxon>Fungi</taxon>
        <taxon>Dikarya</taxon>
        <taxon>Ascomycota</taxon>
        <taxon>Pezizomycotina</taxon>
        <taxon>Sordariomycetes</taxon>
        <taxon>Sordariomycetidae</taxon>
        <taxon>Sordariales</taxon>
        <taxon>Chaetomiaceae</taxon>
        <taxon>Mycothermus</taxon>
    </lineage>
</organism>
<evidence type="ECO:0000256" key="5">
    <source>
        <dbReference type="SAM" id="MobiDB-lite"/>
    </source>
</evidence>
<keyword evidence="7" id="KW-0732">Signal</keyword>
<evidence type="ECO:0000256" key="6">
    <source>
        <dbReference type="SAM" id="Phobius"/>
    </source>
</evidence>
<protein>
    <submittedName>
        <fullName evidence="8">Uncharacterized protein</fullName>
    </submittedName>
</protein>
<keyword evidence="3 6" id="KW-1133">Transmembrane helix</keyword>
<evidence type="ECO:0000256" key="7">
    <source>
        <dbReference type="SAM" id="SignalP"/>
    </source>
</evidence>
<evidence type="ECO:0000256" key="1">
    <source>
        <dbReference type="ARBA" id="ARBA00004167"/>
    </source>
</evidence>
<accession>A0ABR3VLW8</accession>
<feature type="region of interest" description="Disordered" evidence="5">
    <location>
        <begin position="254"/>
        <end position="401"/>
    </location>
</feature>
<proteinExistence type="predicted"/>
<feature type="compositionally biased region" description="Pro residues" evidence="5">
    <location>
        <begin position="304"/>
        <end position="313"/>
    </location>
</feature>
<evidence type="ECO:0000256" key="4">
    <source>
        <dbReference type="ARBA" id="ARBA00023136"/>
    </source>
</evidence>
<dbReference type="Proteomes" id="UP001583172">
    <property type="component" value="Unassembled WGS sequence"/>
</dbReference>
<feature type="region of interest" description="Disordered" evidence="5">
    <location>
        <begin position="196"/>
        <end position="219"/>
    </location>
</feature>
<evidence type="ECO:0000256" key="2">
    <source>
        <dbReference type="ARBA" id="ARBA00022692"/>
    </source>
</evidence>
<gene>
    <name evidence="8" type="ORF">VTJ49DRAFT_4471</name>
</gene>
<dbReference type="EMBL" id="JAZGSY010000035">
    <property type="protein sequence ID" value="KAL1842692.1"/>
    <property type="molecule type" value="Genomic_DNA"/>
</dbReference>
<dbReference type="InterPro" id="IPR051694">
    <property type="entry name" value="Immunoregulatory_rcpt-like"/>
</dbReference>
<sequence>MKWTLGYAALSCAFGLTSVKALPQDDNIHTKRTPLPQDDNIRTRWAPPRETTNAASMRLLSVANPAAPAVTEPPKIDGVRKRLLGARQASDACGYVDADTDSEIYCGTGYTCFFNAVNKHGGCCTTTAVSCPALTTCFNSTDSDVWLSTTGYARLCSSSKYPVCIQYVFQDPDHHGYIWWGCDSVLATREVWVSATNAPSSTPPPPPPPPPPDDPTPVGAIVGGVIGGVAGLALISLAVWYLWRRNRKRKAAAAQELEEKNRQDELERQQSSAQDPLIPGVSPAAGGAAAYNQRSSIAKSPGTPGSPPTPGYGPSPSSGGADHQEYIPTGLGAAYGPHPPPPGWSPSQSPPGYPWPQSPAQPTYPGQPVYGNPVQKPQPQPRAPSELPTERPDGELRELQG</sequence>
<feature type="transmembrane region" description="Helical" evidence="6">
    <location>
        <begin position="218"/>
        <end position="243"/>
    </location>
</feature>
<keyword evidence="9" id="KW-1185">Reference proteome</keyword>
<evidence type="ECO:0000313" key="9">
    <source>
        <dbReference type="Proteomes" id="UP001583172"/>
    </source>
</evidence>
<feature type="compositionally biased region" description="Pro residues" evidence="5">
    <location>
        <begin position="201"/>
        <end position="215"/>
    </location>
</feature>
<name>A0ABR3VLW8_HUMIN</name>
<comment type="subcellular location">
    <subcellularLocation>
        <location evidence="1">Membrane</location>
        <topology evidence="1">Single-pass membrane protein</topology>
    </subcellularLocation>
</comment>
<evidence type="ECO:0000256" key="3">
    <source>
        <dbReference type="ARBA" id="ARBA00022989"/>
    </source>
</evidence>
<reference evidence="8 9" key="1">
    <citation type="journal article" date="2024" name="Commun. Biol.">
        <title>Comparative genomic analysis of thermophilic fungi reveals convergent evolutionary adaptations and gene losses.</title>
        <authorList>
            <person name="Steindorff A.S."/>
            <person name="Aguilar-Pontes M.V."/>
            <person name="Robinson A.J."/>
            <person name="Andreopoulos B."/>
            <person name="LaButti K."/>
            <person name="Kuo A."/>
            <person name="Mondo S."/>
            <person name="Riley R."/>
            <person name="Otillar R."/>
            <person name="Haridas S."/>
            <person name="Lipzen A."/>
            <person name="Grimwood J."/>
            <person name="Schmutz J."/>
            <person name="Clum A."/>
            <person name="Reid I.D."/>
            <person name="Moisan M.C."/>
            <person name="Butler G."/>
            <person name="Nguyen T.T.M."/>
            <person name="Dewar K."/>
            <person name="Conant G."/>
            <person name="Drula E."/>
            <person name="Henrissat B."/>
            <person name="Hansel C."/>
            <person name="Singer S."/>
            <person name="Hutchinson M.I."/>
            <person name="de Vries R.P."/>
            <person name="Natvig D.O."/>
            <person name="Powell A.J."/>
            <person name="Tsang A."/>
            <person name="Grigoriev I.V."/>
        </authorList>
    </citation>
    <scope>NUCLEOTIDE SEQUENCE [LARGE SCALE GENOMIC DNA]</scope>
    <source>
        <strain evidence="8 9">CBS 620.91</strain>
    </source>
</reference>
<feature type="chain" id="PRO_5045201987" evidence="7">
    <location>
        <begin position="22"/>
        <end position="401"/>
    </location>
</feature>
<dbReference type="PANTHER" id="PTHR15549">
    <property type="entry name" value="PAIRED IMMUNOGLOBULIN-LIKE TYPE 2 RECEPTOR"/>
    <property type="match status" value="1"/>
</dbReference>
<keyword evidence="2 6" id="KW-0812">Transmembrane</keyword>
<feature type="compositionally biased region" description="Pro residues" evidence="5">
    <location>
        <begin position="337"/>
        <end position="359"/>
    </location>
</feature>
<evidence type="ECO:0000313" key="8">
    <source>
        <dbReference type="EMBL" id="KAL1842692.1"/>
    </source>
</evidence>
<feature type="signal peptide" evidence="7">
    <location>
        <begin position="1"/>
        <end position="21"/>
    </location>
</feature>
<feature type="compositionally biased region" description="Basic and acidic residues" evidence="5">
    <location>
        <begin position="257"/>
        <end position="268"/>
    </location>
</feature>
<feature type="compositionally biased region" description="Basic and acidic residues" evidence="5">
    <location>
        <begin position="388"/>
        <end position="401"/>
    </location>
</feature>
<keyword evidence="4 6" id="KW-0472">Membrane</keyword>